<organism evidence="3 4">
    <name type="scientific">Babesia bigemina</name>
    <dbReference type="NCBI Taxonomy" id="5866"/>
    <lineage>
        <taxon>Eukaryota</taxon>
        <taxon>Sar</taxon>
        <taxon>Alveolata</taxon>
        <taxon>Apicomplexa</taxon>
        <taxon>Aconoidasida</taxon>
        <taxon>Piroplasmida</taxon>
        <taxon>Babesiidae</taxon>
        <taxon>Babesia</taxon>
    </lineage>
</organism>
<reference evidence="4" key="1">
    <citation type="journal article" date="2014" name="Nucleic Acids Res.">
        <title>The evolutionary dynamics of variant antigen genes in Babesia reveal a history of genomic innovation underlying host-parasite interaction.</title>
        <authorList>
            <person name="Jackson A.P."/>
            <person name="Otto T.D."/>
            <person name="Darby A."/>
            <person name="Ramaprasad A."/>
            <person name="Xia D."/>
            <person name="Echaide I.E."/>
            <person name="Farber M."/>
            <person name="Gahlot S."/>
            <person name="Gamble J."/>
            <person name="Gupta D."/>
            <person name="Gupta Y."/>
            <person name="Jackson L."/>
            <person name="Malandrin L."/>
            <person name="Malas T.B."/>
            <person name="Moussa E."/>
            <person name="Nair M."/>
            <person name="Reid A.J."/>
            <person name="Sanders M."/>
            <person name="Sharma J."/>
            <person name="Tracey A."/>
            <person name="Quail M.A."/>
            <person name="Weir W."/>
            <person name="Wastling J.M."/>
            <person name="Hall N."/>
            <person name="Willadsen P."/>
            <person name="Lingelbach K."/>
            <person name="Shiels B."/>
            <person name="Tait A."/>
            <person name="Berriman M."/>
            <person name="Allred D.R."/>
            <person name="Pain A."/>
        </authorList>
    </citation>
    <scope>NUCLEOTIDE SEQUENCE [LARGE SCALE GENOMIC DNA]</scope>
    <source>
        <strain evidence="4">Bond</strain>
    </source>
</reference>
<feature type="transmembrane region" description="Helical" evidence="2">
    <location>
        <begin position="145"/>
        <end position="166"/>
    </location>
</feature>
<dbReference type="KEGG" id="bbig:BBBOND_0102840"/>
<proteinExistence type="predicted"/>
<keyword evidence="2" id="KW-0472">Membrane</keyword>
<sequence length="185" mass="21303">MRKANLGSEIEQNQGNLPSHVNHGNVRHAIHELQHAEVKVAHQNIAADIHEEPGVVVDENHHQHERRRQPPQGEENVAKAFQPRGPHEPLTWRQFRKLSVLHYVVRLELENVADKGTSEPEWSIRLVRFSVALCGRALVDRSRFACFQFCLSLCLLRILLLLAVIVKPKRRIGVSENLHRFTKQQ</sequence>
<name>A0A061D8A3_BABBI</name>
<evidence type="ECO:0000256" key="2">
    <source>
        <dbReference type="SAM" id="Phobius"/>
    </source>
</evidence>
<dbReference type="RefSeq" id="XP_012766146.1">
    <property type="nucleotide sequence ID" value="XM_012910692.1"/>
</dbReference>
<evidence type="ECO:0000313" key="4">
    <source>
        <dbReference type="Proteomes" id="UP000033188"/>
    </source>
</evidence>
<dbReference type="AlphaFoldDB" id="A0A061D8A3"/>
<dbReference type="GeneID" id="24562501"/>
<keyword evidence="2" id="KW-0812">Transmembrane</keyword>
<gene>
    <name evidence="3" type="ORF">BBBOND_0102840</name>
</gene>
<dbReference type="VEuPathDB" id="PiroplasmaDB:BBBOND_0102840"/>
<feature type="compositionally biased region" description="Polar residues" evidence="1">
    <location>
        <begin position="10"/>
        <end position="19"/>
    </location>
</feature>
<evidence type="ECO:0000256" key="1">
    <source>
        <dbReference type="SAM" id="MobiDB-lite"/>
    </source>
</evidence>
<feature type="region of interest" description="Disordered" evidence="1">
    <location>
        <begin position="1"/>
        <end position="22"/>
    </location>
</feature>
<keyword evidence="4" id="KW-1185">Reference proteome</keyword>
<keyword evidence="2" id="KW-1133">Transmembrane helix</keyword>
<accession>A0A061D8A3</accession>
<protein>
    <submittedName>
        <fullName evidence="3">Uncharacterized protein</fullName>
    </submittedName>
</protein>
<dbReference type="EMBL" id="LK391707">
    <property type="protein sequence ID" value="CDR93960.1"/>
    <property type="molecule type" value="Genomic_DNA"/>
</dbReference>
<evidence type="ECO:0000313" key="3">
    <source>
        <dbReference type="EMBL" id="CDR93960.1"/>
    </source>
</evidence>
<dbReference type="Proteomes" id="UP000033188">
    <property type="component" value="Chromosome 1"/>
</dbReference>